<evidence type="ECO:0000256" key="1">
    <source>
        <dbReference type="SAM" id="MobiDB-lite"/>
    </source>
</evidence>
<comment type="caution">
    <text evidence="2">The sequence shown here is derived from an EMBL/GenBank/DDBJ whole genome shotgun (WGS) entry which is preliminary data.</text>
</comment>
<evidence type="ECO:0000313" key="2">
    <source>
        <dbReference type="EMBL" id="TEB23138.1"/>
    </source>
</evidence>
<protein>
    <submittedName>
        <fullName evidence="2">Uncharacterized protein</fullName>
    </submittedName>
</protein>
<dbReference type="EMBL" id="QPFP01000081">
    <property type="protein sequence ID" value="TEB23138.1"/>
    <property type="molecule type" value="Genomic_DNA"/>
</dbReference>
<sequence>MPHAHAPRNHVHQLARVELMTRLTNRVRPSCRLWWFERTQSHLRTPFYTILSLPPHLYITIHDHYDRGMCPQSERHHVSRLHLHELVHVPSAAPRPSLHHSLRFGIVITVLDHNRQTSPPTKCRRLPPPFHLHLLEFETTQRGPPLSLTYPRFDAALRPHRFALPQLRPDHRPNKQIGPPSNPNRPLGNDGCAGVFRRP</sequence>
<name>A0A4Y7SNA5_COPMI</name>
<feature type="region of interest" description="Disordered" evidence="1">
    <location>
        <begin position="165"/>
        <end position="199"/>
    </location>
</feature>
<dbReference type="AlphaFoldDB" id="A0A4Y7SNA5"/>
<evidence type="ECO:0000313" key="3">
    <source>
        <dbReference type="Proteomes" id="UP000298030"/>
    </source>
</evidence>
<keyword evidence="3" id="KW-1185">Reference proteome</keyword>
<dbReference type="Proteomes" id="UP000298030">
    <property type="component" value="Unassembled WGS sequence"/>
</dbReference>
<accession>A0A4Y7SNA5</accession>
<gene>
    <name evidence="2" type="ORF">FA13DRAFT_1455926</name>
</gene>
<proteinExistence type="predicted"/>
<organism evidence="2 3">
    <name type="scientific">Coprinellus micaceus</name>
    <name type="common">Glistening ink-cap mushroom</name>
    <name type="synonym">Coprinus micaceus</name>
    <dbReference type="NCBI Taxonomy" id="71717"/>
    <lineage>
        <taxon>Eukaryota</taxon>
        <taxon>Fungi</taxon>
        <taxon>Dikarya</taxon>
        <taxon>Basidiomycota</taxon>
        <taxon>Agaricomycotina</taxon>
        <taxon>Agaricomycetes</taxon>
        <taxon>Agaricomycetidae</taxon>
        <taxon>Agaricales</taxon>
        <taxon>Agaricineae</taxon>
        <taxon>Psathyrellaceae</taxon>
        <taxon>Coprinellus</taxon>
    </lineage>
</organism>
<reference evidence="2 3" key="1">
    <citation type="journal article" date="2019" name="Nat. Ecol. Evol.">
        <title>Megaphylogeny resolves global patterns of mushroom evolution.</title>
        <authorList>
            <person name="Varga T."/>
            <person name="Krizsan K."/>
            <person name="Foldi C."/>
            <person name="Dima B."/>
            <person name="Sanchez-Garcia M."/>
            <person name="Sanchez-Ramirez S."/>
            <person name="Szollosi G.J."/>
            <person name="Szarkandi J.G."/>
            <person name="Papp V."/>
            <person name="Albert L."/>
            <person name="Andreopoulos W."/>
            <person name="Angelini C."/>
            <person name="Antonin V."/>
            <person name="Barry K.W."/>
            <person name="Bougher N.L."/>
            <person name="Buchanan P."/>
            <person name="Buyck B."/>
            <person name="Bense V."/>
            <person name="Catcheside P."/>
            <person name="Chovatia M."/>
            <person name="Cooper J."/>
            <person name="Damon W."/>
            <person name="Desjardin D."/>
            <person name="Finy P."/>
            <person name="Geml J."/>
            <person name="Haridas S."/>
            <person name="Hughes K."/>
            <person name="Justo A."/>
            <person name="Karasinski D."/>
            <person name="Kautmanova I."/>
            <person name="Kiss B."/>
            <person name="Kocsube S."/>
            <person name="Kotiranta H."/>
            <person name="LaButti K.M."/>
            <person name="Lechner B.E."/>
            <person name="Liimatainen K."/>
            <person name="Lipzen A."/>
            <person name="Lukacs Z."/>
            <person name="Mihaltcheva S."/>
            <person name="Morgado L.N."/>
            <person name="Niskanen T."/>
            <person name="Noordeloos M.E."/>
            <person name="Ohm R.A."/>
            <person name="Ortiz-Santana B."/>
            <person name="Ovrebo C."/>
            <person name="Racz N."/>
            <person name="Riley R."/>
            <person name="Savchenko A."/>
            <person name="Shiryaev A."/>
            <person name="Soop K."/>
            <person name="Spirin V."/>
            <person name="Szebenyi C."/>
            <person name="Tomsovsky M."/>
            <person name="Tulloss R.E."/>
            <person name="Uehling J."/>
            <person name="Grigoriev I.V."/>
            <person name="Vagvolgyi C."/>
            <person name="Papp T."/>
            <person name="Martin F.M."/>
            <person name="Miettinen O."/>
            <person name="Hibbett D.S."/>
            <person name="Nagy L.G."/>
        </authorList>
    </citation>
    <scope>NUCLEOTIDE SEQUENCE [LARGE SCALE GENOMIC DNA]</scope>
    <source>
        <strain evidence="2 3">FP101781</strain>
    </source>
</reference>